<dbReference type="GO" id="GO:0046872">
    <property type="term" value="F:metal ion binding"/>
    <property type="evidence" value="ECO:0007669"/>
    <property type="project" value="InterPro"/>
</dbReference>
<keyword evidence="3" id="KW-0645">Protease</keyword>
<sequence>MHRYNGIIDTQSPLADGAQLTKLDNGIRIVTDYMPHVASVSLGLWVDAGARYETLEENGMSHLLEHMLFKGTLRRSPRAIAEEIENVGGHLNAYTSRDHTTFYAKVLKEDVPLAMDILADIVQNSVLDSKELDREREVIIQEIGQAEDTPDDIVFDDLQEVAYPDQPLGRSILGTAERVANFKRDDVFAFLKGHYRCDNTIVAAAGNITHEDVVRLVSESLSSLPTGRPRAYEPARYGGGEKRSNRRTEQLHMTLGFPSVSFSDPDYYATQVFSTMLGGGMSSRLFQEVREERGLAYSVYSFTNSHADTGLFGVYAGTSPDMAGDLVQVIAGEMLAMTNQAPVDEIARARAQLKAGLLMSLESTSSRIEHMARQLLIFGRLISIDEMVDAVDAVDGAALVRVCERLLSDGGLSVATVGLSDRLPDYDRLQALFQIG</sequence>
<dbReference type="Pfam" id="PF00675">
    <property type="entry name" value="Peptidase_M16"/>
    <property type="match status" value="1"/>
</dbReference>
<dbReference type="InterPro" id="IPR007863">
    <property type="entry name" value="Peptidase_M16_C"/>
</dbReference>
<organism evidence="8 9">
    <name type="scientific">Iodidimonas gelatinilytica</name>
    <dbReference type="NCBI Taxonomy" id="1236966"/>
    <lineage>
        <taxon>Bacteria</taxon>
        <taxon>Pseudomonadati</taxon>
        <taxon>Pseudomonadota</taxon>
        <taxon>Alphaproteobacteria</taxon>
        <taxon>Iodidimonadales</taxon>
        <taxon>Iodidimonadaceae</taxon>
        <taxon>Iodidimonas</taxon>
    </lineage>
</organism>
<dbReference type="Proteomes" id="UP000325187">
    <property type="component" value="Unassembled WGS sequence"/>
</dbReference>
<dbReference type="Gene3D" id="3.30.830.10">
    <property type="entry name" value="Metalloenzyme, LuxS/M16 peptidase-like"/>
    <property type="match status" value="2"/>
</dbReference>
<dbReference type="GO" id="GO:0004222">
    <property type="term" value="F:metalloendopeptidase activity"/>
    <property type="evidence" value="ECO:0007669"/>
    <property type="project" value="InterPro"/>
</dbReference>
<comment type="similarity">
    <text evidence="2 4">Belongs to the peptidase M16 family.</text>
</comment>
<evidence type="ECO:0000313" key="9">
    <source>
        <dbReference type="Proteomes" id="UP000325187"/>
    </source>
</evidence>
<dbReference type="GO" id="GO:0006508">
    <property type="term" value="P:proteolysis"/>
    <property type="evidence" value="ECO:0007669"/>
    <property type="project" value="InterPro"/>
</dbReference>
<dbReference type="PANTHER" id="PTHR11851:SF49">
    <property type="entry name" value="MITOCHONDRIAL-PROCESSING PEPTIDASE SUBUNIT ALPHA"/>
    <property type="match status" value="1"/>
</dbReference>
<keyword evidence="3" id="KW-0378">Hydrolase</keyword>
<feature type="domain" description="Peptidase M16 N-terminal" evidence="6">
    <location>
        <begin position="28"/>
        <end position="175"/>
    </location>
</feature>
<dbReference type="AlphaFoldDB" id="A0A5A7MU93"/>
<dbReference type="EMBL" id="BKCM01000001">
    <property type="protein sequence ID" value="GEQ99612.1"/>
    <property type="molecule type" value="Genomic_DNA"/>
</dbReference>
<name>A0A5A7MU93_9PROT</name>
<dbReference type="InterPro" id="IPR011765">
    <property type="entry name" value="Pept_M16_N"/>
</dbReference>
<dbReference type="FunFam" id="3.30.830.10:FF:000008">
    <property type="entry name" value="Mitochondrial-processing peptidase subunit beta"/>
    <property type="match status" value="1"/>
</dbReference>
<evidence type="ECO:0000256" key="4">
    <source>
        <dbReference type="RuleBase" id="RU004447"/>
    </source>
</evidence>
<evidence type="ECO:0000256" key="2">
    <source>
        <dbReference type="ARBA" id="ARBA00007261"/>
    </source>
</evidence>
<protein>
    <submittedName>
        <fullName evidence="8">Peptidase M16</fullName>
    </submittedName>
</protein>
<accession>A0A5A7MU93</accession>
<dbReference type="InterPro" id="IPR050361">
    <property type="entry name" value="MPP/UQCRC_Complex"/>
</dbReference>
<dbReference type="InterPro" id="IPR011249">
    <property type="entry name" value="Metalloenz_LuxS/M16"/>
</dbReference>
<evidence type="ECO:0000256" key="3">
    <source>
        <dbReference type="ARBA" id="ARBA00023049"/>
    </source>
</evidence>
<proteinExistence type="inferred from homology"/>
<dbReference type="SUPFAM" id="SSF63411">
    <property type="entry name" value="LuxS/MPP-like metallohydrolase"/>
    <property type="match status" value="2"/>
</dbReference>
<evidence type="ECO:0000259" key="6">
    <source>
        <dbReference type="Pfam" id="PF00675"/>
    </source>
</evidence>
<evidence type="ECO:0000259" key="7">
    <source>
        <dbReference type="Pfam" id="PF05193"/>
    </source>
</evidence>
<dbReference type="Pfam" id="PF05193">
    <property type="entry name" value="Peptidase_M16_C"/>
    <property type="match status" value="1"/>
</dbReference>
<gene>
    <name evidence="8" type="ORF">JCM17845_02360</name>
</gene>
<evidence type="ECO:0000313" key="8">
    <source>
        <dbReference type="EMBL" id="GEQ99612.1"/>
    </source>
</evidence>
<evidence type="ECO:0000256" key="5">
    <source>
        <dbReference type="SAM" id="MobiDB-lite"/>
    </source>
</evidence>
<dbReference type="PANTHER" id="PTHR11851">
    <property type="entry name" value="METALLOPROTEASE"/>
    <property type="match status" value="1"/>
</dbReference>
<dbReference type="PROSITE" id="PS00143">
    <property type="entry name" value="INSULINASE"/>
    <property type="match status" value="1"/>
</dbReference>
<feature type="region of interest" description="Disordered" evidence="5">
    <location>
        <begin position="225"/>
        <end position="247"/>
    </location>
</feature>
<reference evidence="8 9" key="1">
    <citation type="submission" date="2019-09" db="EMBL/GenBank/DDBJ databases">
        <title>NBRP : Genome information of microbial organism related human and environment.</title>
        <authorList>
            <person name="Hattori M."/>
            <person name="Oshima K."/>
            <person name="Inaba H."/>
            <person name="Suda W."/>
            <person name="Sakamoto M."/>
            <person name="Iino T."/>
            <person name="Kitahara M."/>
            <person name="Oshida Y."/>
            <person name="Iida T."/>
            <person name="Kudo T."/>
            <person name="Itoh T."/>
            <person name="Ohkuma M."/>
        </authorList>
    </citation>
    <scope>NUCLEOTIDE SEQUENCE [LARGE SCALE GENOMIC DNA]</scope>
    <source>
        <strain evidence="8 9">Mie-1</strain>
    </source>
</reference>
<comment type="cofactor">
    <cofactor evidence="1">
        <name>Zn(2+)</name>
        <dbReference type="ChEBI" id="CHEBI:29105"/>
    </cofactor>
</comment>
<dbReference type="InterPro" id="IPR001431">
    <property type="entry name" value="Pept_M16_Zn_BS"/>
</dbReference>
<feature type="domain" description="Peptidase M16 C-terminal" evidence="7">
    <location>
        <begin position="182"/>
        <end position="353"/>
    </location>
</feature>
<dbReference type="RefSeq" id="WP_210432088.1">
    <property type="nucleotide sequence ID" value="NZ_BKCM01000001.1"/>
</dbReference>
<comment type="caution">
    <text evidence="8">The sequence shown here is derived from an EMBL/GenBank/DDBJ whole genome shotgun (WGS) entry which is preliminary data.</text>
</comment>
<keyword evidence="3" id="KW-0482">Metalloprotease</keyword>
<keyword evidence="9" id="KW-1185">Reference proteome</keyword>
<evidence type="ECO:0000256" key="1">
    <source>
        <dbReference type="ARBA" id="ARBA00001947"/>
    </source>
</evidence>